<proteinExistence type="predicted"/>
<evidence type="ECO:0000313" key="3">
    <source>
        <dbReference type="Proteomes" id="UP000182624"/>
    </source>
</evidence>
<dbReference type="AlphaFoldDB" id="A0A1I5XTN7"/>
<name>A0A1I5XTN7_9FIRM</name>
<keyword evidence="1" id="KW-1133">Transmembrane helix</keyword>
<sequence>MMEELRVDMRERTPEEPFFFDYGAVMILFMMIGFG</sequence>
<reference evidence="3" key="1">
    <citation type="submission" date="2016-10" db="EMBL/GenBank/DDBJ databases">
        <authorList>
            <person name="Varghese N."/>
            <person name="Submissions S."/>
        </authorList>
    </citation>
    <scope>NUCLEOTIDE SEQUENCE [LARGE SCALE GENOMIC DNA]</scope>
    <source>
        <strain evidence="3">P18</strain>
    </source>
</reference>
<organism evidence="2 3">
    <name type="scientific">Butyrivibrio proteoclasticus</name>
    <dbReference type="NCBI Taxonomy" id="43305"/>
    <lineage>
        <taxon>Bacteria</taxon>
        <taxon>Bacillati</taxon>
        <taxon>Bacillota</taxon>
        <taxon>Clostridia</taxon>
        <taxon>Lachnospirales</taxon>
        <taxon>Lachnospiraceae</taxon>
        <taxon>Butyrivibrio</taxon>
    </lineage>
</organism>
<keyword evidence="1" id="KW-0472">Membrane</keyword>
<keyword evidence="1" id="KW-0812">Transmembrane</keyword>
<keyword evidence="3" id="KW-1185">Reference proteome</keyword>
<evidence type="ECO:0000256" key="1">
    <source>
        <dbReference type="SAM" id="Phobius"/>
    </source>
</evidence>
<feature type="transmembrane region" description="Helical" evidence="1">
    <location>
        <begin position="18"/>
        <end position="34"/>
    </location>
</feature>
<gene>
    <name evidence="2" type="ORF">SAMN04487928_13720</name>
</gene>
<evidence type="ECO:0000313" key="2">
    <source>
        <dbReference type="EMBL" id="SFQ35319.1"/>
    </source>
</evidence>
<dbReference type="Proteomes" id="UP000182624">
    <property type="component" value="Unassembled WGS sequence"/>
</dbReference>
<protein>
    <submittedName>
        <fullName evidence="2">Uncharacterized protein</fullName>
    </submittedName>
</protein>
<accession>A0A1I5XTN7</accession>
<dbReference type="EMBL" id="FOXO01000037">
    <property type="protein sequence ID" value="SFQ35319.1"/>
    <property type="molecule type" value="Genomic_DNA"/>
</dbReference>